<protein>
    <recommendedName>
        <fullName evidence="5">MmpS family membrane protein</fullName>
    </recommendedName>
</protein>
<feature type="transmembrane region" description="Helical" evidence="2">
    <location>
        <begin position="30"/>
        <end position="51"/>
    </location>
</feature>
<keyword evidence="4" id="KW-1185">Reference proteome</keyword>
<sequence>MSTTESTAETTEKDAPAGESTDKRRGGDRAGFVAAGAILVVCLGFVLYGVLGTGSDPRPERPRTPTAAVTYRITGEGDVDVSYLARSEEGKATVEKDIELPWEKTVQVPLGQPPTISIVLGGEGGRARCALAVRGAHVQSATASGTYGRATCAGERLAAPKGSRKGS</sequence>
<evidence type="ECO:0000313" key="3">
    <source>
        <dbReference type="EMBL" id="MFC5243258.1"/>
    </source>
</evidence>
<evidence type="ECO:0000256" key="1">
    <source>
        <dbReference type="SAM" id="MobiDB-lite"/>
    </source>
</evidence>
<gene>
    <name evidence="3" type="ORF">ACFPWV_25690</name>
</gene>
<evidence type="ECO:0008006" key="5">
    <source>
        <dbReference type="Google" id="ProtNLM"/>
    </source>
</evidence>
<dbReference type="EMBL" id="JBHSKN010000025">
    <property type="protein sequence ID" value="MFC5243258.1"/>
    <property type="molecule type" value="Genomic_DNA"/>
</dbReference>
<evidence type="ECO:0000313" key="4">
    <source>
        <dbReference type="Proteomes" id="UP001596035"/>
    </source>
</evidence>
<evidence type="ECO:0000256" key="2">
    <source>
        <dbReference type="SAM" id="Phobius"/>
    </source>
</evidence>
<dbReference type="Proteomes" id="UP001596035">
    <property type="component" value="Unassembled WGS sequence"/>
</dbReference>
<comment type="caution">
    <text evidence="3">The sequence shown here is derived from an EMBL/GenBank/DDBJ whole genome shotgun (WGS) entry which is preliminary data.</text>
</comment>
<keyword evidence="2" id="KW-1133">Transmembrane helix</keyword>
<dbReference type="Gene3D" id="2.60.40.2880">
    <property type="entry name" value="MmpS1-5, C-terminal soluble domain"/>
    <property type="match status" value="1"/>
</dbReference>
<keyword evidence="2" id="KW-0472">Membrane</keyword>
<feature type="compositionally biased region" description="Basic and acidic residues" evidence="1">
    <location>
        <begin position="10"/>
        <end position="27"/>
    </location>
</feature>
<dbReference type="InterPro" id="IPR038468">
    <property type="entry name" value="MmpS_C"/>
</dbReference>
<keyword evidence="2" id="KW-0812">Transmembrane</keyword>
<accession>A0ABW0E143</accession>
<reference evidence="4" key="1">
    <citation type="journal article" date="2019" name="Int. J. Syst. Evol. Microbiol.">
        <title>The Global Catalogue of Microorganisms (GCM) 10K type strain sequencing project: providing services to taxonomists for standard genome sequencing and annotation.</title>
        <authorList>
            <consortium name="The Broad Institute Genomics Platform"/>
            <consortium name="The Broad Institute Genome Sequencing Center for Infectious Disease"/>
            <person name="Wu L."/>
            <person name="Ma J."/>
        </authorList>
    </citation>
    <scope>NUCLEOTIDE SEQUENCE [LARGE SCALE GENOMIC DNA]</scope>
    <source>
        <strain evidence="4">CGMCC 4.7131</strain>
    </source>
</reference>
<organism evidence="3 4">
    <name type="scientific">Streptomyces atrovirens</name>
    <dbReference type="NCBI Taxonomy" id="285556"/>
    <lineage>
        <taxon>Bacteria</taxon>
        <taxon>Bacillati</taxon>
        <taxon>Actinomycetota</taxon>
        <taxon>Actinomycetes</taxon>
        <taxon>Kitasatosporales</taxon>
        <taxon>Streptomycetaceae</taxon>
        <taxon>Streptomyces</taxon>
    </lineage>
</organism>
<name>A0ABW0E143_9ACTN</name>
<feature type="region of interest" description="Disordered" evidence="1">
    <location>
        <begin position="1"/>
        <end position="27"/>
    </location>
</feature>
<dbReference type="RefSeq" id="WP_344555767.1">
    <property type="nucleotide sequence ID" value="NZ_BAAATG010000004.1"/>
</dbReference>
<proteinExistence type="predicted"/>